<protein>
    <recommendedName>
        <fullName evidence="2">Cupin type-2 domain-containing protein</fullName>
    </recommendedName>
</protein>
<dbReference type="GO" id="GO:0046872">
    <property type="term" value="F:metal ion binding"/>
    <property type="evidence" value="ECO:0007669"/>
    <property type="project" value="UniProtKB-KW"/>
</dbReference>
<evidence type="ECO:0000313" key="4">
    <source>
        <dbReference type="Proteomes" id="UP000005396"/>
    </source>
</evidence>
<proteinExistence type="predicted"/>
<dbReference type="PaxDb" id="411902-CLOBOL_00458"/>
<dbReference type="InterPro" id="IPR013096">
    <property type="entry name" value="Cupin_2"/>
</dbReference>
<sequence>MQDAFQGRACKGGRPLTDQGQDGTIWIAIRNDRRTGIMIRRKDEMEPVTRHELQKGMGDVTFHTFMTKEEAYGSGRTFARVVFEPGTSIGIHEHHGEFEGYYILKGQALVTDNGVETVLNPGDYHMCKDGDSHGIGCYGDETMEIIALIINVPA</sequence>
<reference evidence="3 4" key="2">
    <citation type="submission" date="2007-09" db="EMBL/GenBank/DDBJ databases">
        <title>Draft genome sequence of Clostridium bolteae (ATCC BAA-613).</title>
        <authorList>
            <person name="Sudarsanam P."/>
            <person name="Ley R."/>
            <person name="Guruge J."/>
            <person name="Turnbaugh P.J."/>
            <person name="Mahowald M."/>
            <person name="Liep D."/>
            <person name="Gordon J."/>
        </authorList>
    </citation>
    <scope>NUCLEOTIDE SEQUENCE [LARGE SCALE GENOMIC DNA]</scope>
    <source>
        <strain evidence="4">ATCC BAA-613 / DSM 15670 / CCUG 46953 / JCM 12243 / WAL 16351</strain>
    </source>
</reference>
<dbReference type="Pfam" id="PF07883">
    <property type="entry name" value="Cupin_2"/>
    <property type="match status" value="1"/>
</dbReference>
<dbReference type="eggNOG" id="COG0662">
    <property type="taxonomic scope" value="Bacteria"/>
</dbReference>
<dbReference type="PANTHER" id="PTHR35848:SF6">
    <property type="entry name" value="CUPIN TYPE-2 DOMAIN-CONTAINING PROTEIN"/>
    <property type="match status" value="1"/>
</dbReference>
<evidence type="ECO:0000313" key="3">
    <source>
        <dbReference type="EMBL" id="EDP19022.1"/>
    </source>
</evidence>
<dbReference type="InterPro" id="IPR011051">
    <property type="entry name" value="RmlC_Cupin_sf"/>
</dbReference>
<evidence type="ECO:0000259" key="2">
    <source>
        <dbReference type="Pfam" id="PF07883"/>
    </source>
</evidence>
<dbReference type="InterPro" id="IPR014710">
    <property type="entry name" value="RmlC-like_jellyroll"/>
</dbReference>
<dbReference type="Proteomes" id="UP000005396">
    <property type="component" value="Unassembled WGS sequence"/>
</dbReference>
<name>A8RHM9_ENTBW</name>
<feature type="domain" description="Cupin type-2" evidence="2">
    <location>
        <begin position="80"/>
        <end position="147"/>
    </location>
</feature>
<dbReference type="CDD" id="cd02221">
    <property type="entry name" value="cupin_TM1287-like"/>
    <property type="match status" value="1"/>
</dbReference>
<comment type="caution">
    <text evidence="3">The sequence shown here is derived from an EMBL/GenBank/DDBJ whole genome shotgun (WGS) entry which is preliminary data.</text>
</comment>
<dbReference type="Gene3D" id="2.60.120.10">
    <property type="entry name" value="Jelly Rolls"/>
    <property type="match status" value="1"/>
</dbReference>
<gene>
    <name evidence="3" type="ORF">CLOBOL_00458</name>
</gene>
<dbReference type="PANTHER" id="PTHR35848">
    <property type="entry name" value="OXALATE-BINDING PROTEIN"/>
    <property type="match status" value="1"/>
</dbReference>
<dbReference type="InterPro" id="IPR051610">
    <property type="entry name" value="GPI/OXD"/>
</dbReference>
<reference evidence="3 4" key="1">
    <citation type="submission" date="2007-08" db="EMBL/GenBank/DDBJ databases">
        <authorList>
            <person name="Fulton L."/>
            <person name="Clifton S."/>
            <person name="Fulton B."/>
            <person name="Xu J."/>
            <person name="Minx P."/>
            <person name="Pepin K.H."/>
            <person name="Johnson M."/>
            <person name="Thiruvilangam P."/>
            <person name="Bhonagiri V."/>
            <person name="Nash W.E."/>
            <person name="Mardis E.R."/>
            <person name="Wilson R.K."/>
        </authorList>
    </citation>
    <scope>NUCLEOTIDE SEQUENCE [LARGE SCALE GENOMIC DNA]</scope>
    <source>
        <strain evidence="4">ATCC BAA-613 / DSM 15670 / CCUG 46953 / JCM 12243 / WAL 16351</strain>
    </source>
</reference>
<dbReference type="AlphaFoldDB" id="A8RHM9"/>
<evidence type="ECO:0000256" key="1">
    <source>
        <dbReference type="ARBA" id="ARBA00022723"/>
    </source>
</evidence>
<dbReference type="SUPFAM" id="SSF51182">
    <property type="entry name" value="RmlC-like cupins"/>
    <property type="match status" value="1"/>
</dbReference>
<keyword evidence="1" id="KW-0479">Metal-binding</keyword>
<dbReference type="HOGENOM" id="CLU_116722_3_1_9"/>
<organism evidence="3 4">
    <name type="scientific">Enterocloster bolteae (strain ATCC BAA-613 / DSM 15670 / CCUG 46953 / JCM 12243 / WAL 16351)</name>
    <name type="common">Clostridium bolteae</name>
    <dbReference type="NCBI Taxonomy" id="411902"/>
    <lineage>
        <taxon>Bacteria</taxon>
        <taxon>Bacillati</taxon>
        <taxon>Bacillota</taxon>
        <taxon>Clostridia</taxon>
        <taxon>Lachnospirales</taxon>
        <taxon>Lachnospiraceae</taxon>
        <taxon>Enterocloster</taxon>
    </lineage>
</organism>
<dbReference type="EMBL" id="ABCC02000009">
    <property type="protein sequence ID" value="EDP19022.1"/>
    <property type="molecule type" value="Genomic_DNA"/>
</dbReference>
<accession>A8RHM9</accession>